<reference evidence="3" key="3">
    <citation type="submission" date="2015-06" db="UniProtKB">
        <authorList>
            <consortium name="EnsemblMetazoa"/>
        </authorList>
    </citation>
    <scope>IDENTIFICATION</scope>
</reference>
<dbReference type="EnsemblMetazoa" id="HelroT192451">
    <property type="protein sequence ID" value="HelroP192451"/>
    <property type="gene ID" value="HelroG192451"/>
</dbReference>
<accession>T1FTZ2</accession>
<organism evidence="3 4">
    <name type="scientific">Helobdella robusta</name>
    <name type="common">Californian leech</name>
    <dbReference type="NCBI Taxonomy" id="6412"/>
    <lineage>
        <taxon>Eukaryota</taxon>
        <taxon>Metazoa</taxon>
        <taxon>Spiralia</taxon>
        <taxon>Lophotrochozoa</taxon>
        <taxon>Annelida</taxon>
        <taxon>Clitellata</taxon>
        <taxon>Hirudinea</taxon>
        <taxon>Rhynchobdellida</taxon>
        <taxon>Glossiphoniidae</taxon>
        <taxon>Helobdella</taxon>
    </lineage>
</organism>
<reference evidence="2 4" key="2">
    <citation type="journal article" date="2013" name="Nature">
        <title>Insights into bilaterian evolution from three spiralian genomes.</title>
        <authorList>
            <person name="Simakov O."/>
            <person name="Marletaz F."/>
            <person name="Cho S.J."/>
            <person name="Edsinger-Gonzales E."/>
            <person name="Havlak P."/>
            <person name="Hellsten U."/>
            <person name="Kuo D.H."/>
            <person name="Larsson T."/>
            <person name="Lv J."/>
            <person name="Arendt D."/>
            <person name="Savage R."/>
            <person name="Osoegawa K."/>
            <person name="de Jong P."/>
            <person name="Grimwood J."/>
            <person name="Chapman J.A."/>
            <person name="Shapiro H."/>
            <person name="Aerts A."/>
            <person name="Otillar R.P."/>
            <person name="Terry A.Y."/>
            <person name="Boore J.L."/>
            <person name="Grigoriev I.V."/>
            <person name="Lindberg D.R."/>
            <person name="Seaver E.C."/>
            <person name="Weisblat D.A."/>
            <person name="Putnam N.H."/>
            <person name="Rokhsar D.S."/>
        </authorList>
    </citation>
    <scope>NUCLEOTIDE SEQUENCE</scope>
</reference>
<dbReference type="InParanoid" id="T1FTZ2"/>
<keyword evidence="1" id="KW-0732">Signal</keyword>
<sequence length="157" mass="17349">MLYIERQTTMFQRLIVVCFFLVLNRASAACPPCPPLPKPCQSLVVLKSTDDPRCFCQTCSSRCYDRYNQCPAGQQCVVEQMSCPGFNCVGIMSATCVPWSGSCVPISCRCPISGFLKDPNNCNTCTCNDPCAELACPNGCRQQPMITPESELRYTCK</sequence>
<feature type="chain" id="PRO_5010981035" description="Antistasin-like domain-containing protein" evidence="1">
    <location>
        <begin position="29"/>
        <end position="157"/>
    </location>
</feature>
<name>T1FTZ2_HELRO</name>
<dbReference type="AlphaFoldDB" id="T1FTZ2"/>
<evidence type="ECO:0000313" key="4">
    <source>
        <dbReference type="Proteomes" id="UP000015101"/>
    </source>
</evidence>
<dbReference type="CTD" id="20212289"/>
<evidence type="ECO:0000256" key="1">
    <source>
        <dbReference type="SAM" id="SignalP"/>
    </source>
</evidence>
<dbReference type="RefSeq" id="XP_009021028.1">
    <property type="nucleotide sequence ID" value="XM_009022780.1"/>
</dbReference>
<feature type="signal peptide" evidence="1">
    <location>
        <begin position="1"/>
        <end position="28"/>
    </location>
</feature>
<dbReference type="HOGENOM" id="CLU_1679850_0_0_1"/>
<dbReference type="EMBL" id="KB096864">
    <property type="protein sequence ID" value="ESO00857.1"/>
    <property type="molecule type" value="Genomic_DNA"/>
</dbReference>
<evidence type="ECO:0000313" key="3">
    <source>
        <dbReference type="EnsemblMetazoa" id="HelroP192451"/>
    </source>
</evidence>
<evidence type="ECO:0000313" key="2">
    <source>
        <dbReference type="EMBL" id="ESO00857.1"/>
    </source>
</evidence>
<dbReference type="Proteomes" id="UP000015101">
    <property type="component" value="Unassembled WGS sequence"/>
</dbReference>
<protein>
    <recommendedName>
        <fullName evidence="5">Antistasin-like domain-containing protein</fullName>
    </recommendedName>
</protein>
<reference evidence="4" key="1">
    <citation type="submission" date="2012-12" db="EMBL/GenBank/DDBJ databases">
        <authorList>
            <person name="Hellsten U."/>
            <person name="Grimwood J."/>
            <person name="Chapman J.A."/>
            <person name="Shapiro H."/>
            <person name="Aerts A."/>
            <person name="Otillar R.P."/>
            <person name="Terry A.Y."/>
            <person name="Boore J.L."/>
            <person name="Simakov O."/>
            <person name="Marletaz F."/>
            <person name="Cho S.-J."/>
            <person name="Edsinger-Gonzales E."/>
            <person name="Havlak P."/>
            <person name="Kuo D.-H."/>
            <person name="Larsson T."/>
            <person name="Lv J."/>
            <person name="Arendt D."/>
            <person name="Savage R."/>
            <person name="Osoegawa K."/>
            <person name="de Jong P."/>
            <person name="Lindberg D.R."/>
            <person name="Seaver E.C."/>
            <person name="Weisblat D.A."/>
            <person name="Putnam N.H."/>
            <person name="Grigoriev I.V."/>
            <person name="Rokhsar D.S."/>
        </authorList>
    </citation>
    <scope>NUCLEOTIDE SEQUENCE</scope>
</reference>
<dbReference type="GeneID" id="20212289"/>
<proteinExistence type="predicted"/>
<evidence type="ECO:0008006" key="5">
    <source>
        <dbReference type="Google" id="ProtNLM"/>
    </source>
</evidence>
<dbReference type="KEGG" id="hro:HELRODRAFT_192451"/>
<keyword evidence="4" id="KW-1185">Reference proteome</keyword>
<gene>
    <name evidence="3" type="primary">20212289</name>
    <name evidence="2" type="ORF">HELRODRAFT_192451</name>
</gene>
<dbReference type="EMBL" id="AMQM01005231">
    <property type="status" value="NOT_ANNOTATED_CDS"/>
    <property type="molecule type" value="Genomic_DNA"/>
</dbReference>